<reference evidence="2" key="1">
    <citation type="submission" date="2020-12" db="EMBL/GenBank/DDBJ databases">
        <authorList>
            <person name="Iha C."/>
        </authorList>
    </citation>
    <scope>NUCLEOTIDE SEQUENCE</scope>
</reference>
<evidence type="ECO:0000256" key="1">
    <source>
        <dbReference type="SAM" id="MobiDB-lite"/>
    </source>
</evidence>
<feature type="non-terminal residue" evidence="2">
    <location>
        <position position="93"/>
    </location>
</feature>
<comment type="caution">
    <text evidence="2">The sequence shown here is derived from an EMBL/GenBank/DDBJ whole genome shotgun (WGS) entry which is preliminary data.</text>
</comment>
<organism evidence="2 3">
    <name type="scientific">Ostreobium quekettii</name>
    <dbReference type="NCBI Taxonomy" id="121088"/>
    <lineage>
        <taxon>Eukaryota</taxon>
        <taxon>Viridiplantae</taxon>
        <taxon>Chlorophyta</taxon>
        <taxon>core chlorophytes</taxon>
        <taxon>Ulvophyceae</taxon>
        <taxon>TCBD clade</taxon>
        <taxon>Bryopsidales</taxon>
        <taxon>Ostreobineae</taxon>
        <taxon>Ostreobiaceae</taxon>
        <taxon>Ostreobium</taxon>
    </lineage>
</organism>
<name>A0A8S1IP34_9CHLO</name>
<protein>
    <submittedName>
        <fullName evidence="2">Uncharacterized protein</fullName>
    </submittedName>
</protein>
<dbReference type="Proteomes" id="UP000708148">
    <property type="component" value="Unassembled WGS sequence"/>
</dbReference>
<keyword evidence="3" id="KW-1185">Reference proteome</keyword>
<gene>
    <name evidence="2" type="ORF">OSTQU699_LOCUS2188</name>
</gene>
<evidence type="ECO:0000313" key="2">
    <source>
        <dbReference type="EMBL" id="CAD7696827.1"/>
    </source>
</evidence>
<dbReference type="AlphaFoldDB" id="A0A8S1IP34"/>
<dbReference type="EMBL" id="CAJHUC010000552">
    <property type="protein sequence ID" value="CAD7696827.1"/>
    <property type="molecule type" value="Genomic_DNA"/>
</dbReference>
<proteinExistence type="predicted"/>
<sequence length="93" mass="9801">MDFNAQHGDTLVKVKIGECEGDACLTCSPDCTNGPAPKKRRTAEPEASSDGRSEGQAPCGLEGKVLKTDFCKCFAANARCLASASVVFKTMLD</sequence>
<accession>A0A8S1IP34</accession>
<evidence type="ECO:0000313" key="3">
    <source>
        <dbReference type="Proteomes" id="UP000708148"/>
    </source>
</evidence>
<feature type="region of interest" description="Disordered" evidence="1">
    <location>
        <begin position="30"/>
        <end position="59"/>
    </location>
</feature>